<keyword evidence="4" id="KW-1185">Reference proteome</keyword>
<feature type="transmembrane region" description="Helical" evidence="2">
    <location>
        <begin position="251"/>
        <end position="271"/>
    </location>
</feature>
<name>A0A6G0TU74_APHGL</name>
<proteinExistence type="predicted"/>
<accession>A0A6G0TU74</accession>
<dbReference type="AlphaFoldDB" id="A0A6G0TU74"/>
<dbReference type="EMBL" id="VYZN01000017">
    <property type="protein sequence ID" value="KAE9537816.1"/>
    <property type="molecule type" value="Genomic_DNA"/>
</dbReference>
<dbReference type="Proteomes" id="UP000475862">
    <property type="component" value="Unassembled WGS sequence"/>
</dbReference>
<keyword evidence="2" id="KW-0472">Membrane</keyword>
<gene>
    <name evidence="3" type="ORF">AGLY_005788</name>
</gene>
<evidence type="ECO:0000313" key="4">
    <source>
        <dbReference type="Proteomes" id="UP000475862"/>
    </source>
</evidence>
<keyword evidence="2" id="KW-0812">Transmembrane</keyword>
<evidence type="ECO:0000313" key="3">
    <source>
        <dbReference type="EMBL" id="KAE9537816.1"/>
    </source>
</evidence>
<reference evidence="3 4" key="1">
    <citation type="submission" date="2019-08" db="EMBL/GenBank/DDBJ databases">
        <title>The genome of the soybean aphid Biotype 1, its phylome, world population structure and adaptation to the North American continent.</title>
        <authorList>
            <person name="Giordano R."/>
            <person name="Donthu R.K."/>
            <person name="Hernandez A.G."/>
            <person name="Wright C.L."/>
            <person name="Zimin A.V."/>
        </authorList>
    </citation>
    <scope>NUCLEOTIDE SEQUENCE [LARGE SCALE GENOMIC DNA]</scope>
    <source>
        <tissue evidence="3">Whole aphids</tissue>
    </source>
</reference>
<evidence type="ECO:0000256" key="1">
    <source>
        <dbReference type="SAM" id="MobiDB-lite"/>
    </source>
</evidence>
<sequence length="272" mass="31115">MEEQNKIFFDRRYMSVLILQLYVYKTRKSLAILSRFNSLSTYRGPNNGILISMFILGKTNMEAYTKSSYYLLRTFLRRMQGTAAENNDGCARAINMIYNNIYMITCTYDMPVSVLFGINPGECNGETMFINIKRRLTLMMSSISGTCPFSSCTLPLACGASSSAIVQMRLDFVKTTYAMDSRAQRTYSNHRIRPTIRRRRTIRRPTASPIDEPQTAYGGGESQKHLPERSSLAPGAQNIDFNYKIMKMKHICLNVLILGVISKMLISFFYFK</sequence>
<keyword evidence="2" id="KW-1133">Transmembrane helix</keyword>
<evidence type="ECO:0000256" key="2">
    <source>
        <dbReference type="SAM" id="Phobius"/>
    </source>
</evidence>
<organism evidence="3 4">
    <name type="scientific">Aphis glycines</name>
    <name type="common">Soybean aphid</name>
    <dbReference type="NCBI Taxonomy" id="307491"/>
    <lineage>
        <taxon>Eukaryota</taxon>
        <taxon>Metazoa</taxon>
        <taxon>Ecdysozoa</taxon>
        <taxon>Arthropoda</taxon>
        <taxon>Hexapoda</taxon>
        <taxon>Insecta</taxon>
        <taxon>Pterygota</taxon>
        <taxon>Neoptera</taxon>
        <taxon>Paraneoptera</taxon>
        <taxon>Hemiptera</taxon>
        <taxon>Sternorrhyncha</taxon>
        <taxon>Aphidomorpha</taxon>
        <taxon>Aphidoidea</taxon>
        <taxon>Aphididae</taxon>
        <taxon>Aphidini</taxon>
        <taxon>Aphis</taxon>
        <taxon>Aphis</taxon>
    </lineage>
</organism>
<feature type="region of interest" description="Disordered" evidence="1">
    <location>
        <begin position="198"/>
        <end position="229"/>
    </location>
</feature>
<comment type="caution">
    <text evidence="3">The sequence shown here is derived from an EMBL/GenBank/DDBJ whole genome shotgun (WGS) entry which is preliminary data.</text>
</comment>
<protein>
    <submittedName>
        <fullName evidence="3">Uncharacterized protein</fullName>
    </submittedName>
</protein>